<comment type="cofactor">
    <cofactor evidence="1">
        <name>a divalent metal cation</name>
        <dbReference type="ChEBI" id="CHEBI:60240"/>
    </cofactor>
</comment>
<organism evidence="10 11">
    <name type="scientific">Ascosphaera apis ARSEF 7405</name>
    <dbReference type="NCBI Taxonomy" id="392613"/>
    <lineage>
        <taxon>Eukaryota</taxon>
        <taxon>Fungi</taxon>
        <taxon>Dikarya</taxon>
        <taxon>Ascomycota</taxon>
        <taxon>Pezizomycotina</taxon>
        <taxon>Eurotiomycetes</taxon>
        <taxon>Eurotiomycetidae</taxon>
        <taxon>Onygenales</taxon>
        <taxon>Ascosphaeraceae</taxon>
        <taxon>Ascosphaera</taxon>
    </lineage>
</organism>
<dbReference type="PANTHER" id="PTHR22930">
    <property type="match status" value="1"/>
</dbReference>
<evidence type="ECO:0000313" key="11">
    <source>
        <dbReference type="Proteomes" id="UP000242877"/>
    </source>
</evidence>
<dbReference type="GO" id="GO:0004518">
    <property type="term" value="F:nuclease activity"/>
    <property type="evidence" value="ECO:0007669"/>
    <property type="project" value="UniProtKB-KW"/>
</dbReference>
<evidence type="ECO:0000256" key="3">
    <source>
        <dbReference type="ARBA" id="ARBA00006958"/>
    </source>
</evidence>
<dbReference type="Proteomes" id="UP000242877">
    <property type="component" value="Unassembled WGS sequence"/>
</dbReference>
<keyword evidence="6" id="KW-0378">Hydrolase</keyword>
<evidence type="ECO:0000256" key="2">
    <source>
        <dbReference type="ARBA" id="ARBA00004123"/>
    </source>
</evidence>
<dbReference type="EMBL" id="AZGZ01000006">
    <property type="protein sequence ID" value="KZZ94584.1"/>
    <property type="molecule type" value="Genomic_DNA"/>
</dbReference>
<evidence type="ECO:0000256" key="1">
    <source>
        <dbReference type="ARBA" id="ARBA00001968"/>
    </source>
</evidence>
<accession>A0A168AZV9</accession>
<feature type="domain" description="DDE Tnp4" evidence="9">
    <location>
        <begin position="112"/>
        <end position="274"/>
    </location>
</feature>
<feature type="region of interest" description="Disordered" evidence="8">
    <location>
        <begin position="290"/>
        <end position="320"/>
    </location>
</feature>
<proteinExistence type="inferred from homology"/>
<gene>
    <name evidence="10" type="ORF">AAP_01884</name>
</gene>
<dbReference type="GO" id="GO:0005634">
    <property type="term" value="C:nucleus"/>
    <property type="evidence" value="ECO:0007669"/>
    <property type="project" value="UniProtKB-SubCell"/>
</dbReference>
<dbReference type="GO" id="GO:0016787">
    <property type="term" value="F:hydrolase activity"/>
    <property type="evidence" value="ECO:0007669"/>
    <property type="project" value="UniProtKB-KW"/>
</dbReference>
<evidence type="ECO:0000313" key="10">
    <source>
        <dbReference type="EMBL" id="KZZ94584.1"/>
    </source>
</evidence>
<dbReference type="InterPro" id="IPR045249">
    <property type="entry name" value="HARBI1-like"/>
</dbReference>
<feature type="compositionally biased region" description="Acidic residues" evidence="8">
    <location>
        <begin position="296"/>
        <end position="315"/>
    </location>
</feature>
<dbReference type="PANTHER" id="PTHR22930:SF251">
    <property type="entry name" value="DDE TNP4 DOMAIN-CONTAINING PROTEIN"/>
    <property type="match status" value="1"/>
</dbReference>
<evidence type="ECO:0000256" key="6">
    <source>
        <dbReference type="ARBA" id="ARBA00022801"/>
    </source>
</evidence>
<comment type="subcellular location">
    <subcellularLocation>
        <location evidence="2">Nucleus</location>
    </subcellularLocation>
</comment>
<evidence type="ECO:0000256" key="5">
    <source>
        <dbReference type="ARBA" id="ARBA00022723"/>
    </source>
</evidence>
<evidence type="ECO:0000259" key="9">
    <source>
        <dbReference type="Pfam" id="PF13359"/>
    </source>
</evidence>
<dbReference type="InterPro" id="IPR027806">
    <property type="entry name" value="HARBI1_dom"/>
</dbReference>
<sequence length="348" mass="39540">MSRECFLSILDELLTHTSLHEAETSMGRPREVSDPEKLLMFLELTGHGSTPRTVSENYHHSASTVGLAFHLVSNSLCQLHEKYVQMKPASYSKEALNGTNVWPYMEGCIGAIDGTYLLLQSPAKQQPRWRNRKGFISQNVLACCDFDMNFTFIFAGMEGSAHDCRVLHKATEDAKFMDKIPPGCFLLADAGYPASNPKLLTPYQSTRYHLKEFTNRGPETARELFNKRHATKRNVIERTFGVFKNRFAIYRRLHVKLAISSQVKLAYALTCLHNMINAYGQAEHLIDEAQRAEASVPEEDNDDDEEDAEEDDEVLQDQAEGIDREAIAQAMWTDYLEKLRQRQQGQGL</sequence>
<keyword evidence="5" id="KW-0479">Metal-binding</keyword>
<evidence type="ECO:0000256" key="4">
    <source>
        <dbReference type="ARBA" id="ARBA00022722"/>
    </source>
</evidence>
<evidence type="ECO:0000256" key="7">
    <source>
        <dbReference type="ARBA" id="ARBA00023242"/>
    </source>
</evidence>
<name>A0A168AZV9_9EURO</name>
<comment type="similarity">
    <text evidence="3">Belongs to the HARBI1 family.</text>
</comment>
<evidence type="ECO:0000256" key="8">
    <source>
        <dbReference type="SAM" id="MobiDB-lite"/>
    </source>
</evidence>
<keyword evidence="4" id="KW-0540">Nuclease</keyword>
<keyword evidence="11" id="KW-1185">Reference proteome</keyword>
<dbReference type="GO" id="GO:0046872">
    <property type="term" value="F:metal ion binding"/>
    <property type="evidence" value="ECO:0007669"/>
    <property type="project" value="UniProtKB-KW"/>
</dbReference>
<dbReference type="OrthoDB" id="5421058at2759"/>
<keyword evidence="7" id="KW-0539">Nucleus</keyword>
<reference evidence="10 11" key="1">
    <citation type="journal article" date="2016" name="Genome Biol. Evol.">
        <title>Divergent and convergent evolution of fungal pathogenicity.</title>
        <authorList>
            <person name="Shang Y."/>
            <person name="Xiao G."/>
            <person name="Zheng P."/>
            <person name="Cen K."/>
            <person name="Zhan S."/>
            <person name="Wang C."/>
        </authorList>
    </citation>
    <scope>NUCLEOTIDE SEQUENCE [LARGE SCALE GENOMIC DNA]</scope>
    <source>
        <strain evidence="10 11">ARSEF 7405</strain>
    </source>
</reference>
<dbReference type="AlphaFoldDB" id="A0A168AZV9"/>
<comment type="caution">
    <text evidence="10">The sequence shown here is derived from an EMBL/GenBank/DDBJ whole genome shotgun (WGS) entry which is preliminary data.</text>
</comment>
<protein>
    <submittedName>
        <fullName evidence="10">Transposase, IS4-like protein</fullName>
    </submittedName>
</protein>
<dbReference type="VEuPathDB" id="FungiDB:AAP_01884"/>
<dbReference type="Pfam" id="PF13359">
    <property type="entry name" value="DDE_Tnp_4"/>
    <property type="match status" value="1"/>
</dbReference>